<dbReference type="Gene3D" id="1.10.357.10">
    <property type="entry name" value="Tetracycline Repressor, domain 2"/>
    <property type="match status" value="1"/>
</dbReference>
<dbReference type="InterPro" id="IPR001647">
    <property type="entry name" value="HTH_TetR"/>
</dbReference>
<comment type="caution">
    <text evidence="4">The sequence shown here is derived from an EMBL/GenBank/DDBJ whole genome shotgun (WGS) entry which is preliminary data.</text>
</comment>
<evidence type="ECO:0000313" key="4">
    <source>
        <dbReference type="EMBL" id="TCK98681.1"/>
    </source>
</evidence>
<gene>
    <name evidence="4" type="ORF">EDC19_1114</name>
</gene>
<sequence>MQIKKEEVREAILTTAEKEFLEKGFNNASLRKIVKNAGTTIGNFYNYYESKEALFVALVEKEYNGFIHLINGHHAIKKPEINEADKNDIGLIRTIINHYLEDFVKVLSDRFILLIECSEGTPYEDTKQLIIRLLEEHFIEHIQEHNANYSNKEMGEILAKQFLEGFTDILRKYKKTEIRQKLITELIVFYSFGVMALTQ</sequence>
<feature type="DNA-binding region" description="H-T-H motif" evidence="2">
    <location>
        <begin position="29"/>
        <end position="48"/>
    </location>
</feature>
<keyword evidence="1 2" id="KW-0238">DNA-binding</keyword>
<name>A0A4V2Q1S6_9FIRM</name>
<feature type="domain" description="HTH tetR-type" evidence="3">
    <location>
        <begin position="6"/>
        <end position="66"/>
    </location>
</feature>
<accession>A0A4V2Q1S6</accession>
<dbReference type="PANTHER" id="PTHR43479:SF11">
    <property type="entry name" value="ACREF_ENVCD OPERON REPRESSOR-RELATED"/>
    <property type="match status" value="1"/>
</dbReference>
<dbReference type="SUPFAM" id="SSF46689">
    <property type="entry name" value="Homeodomain-like"/>
    <property type="match status" value="1"/>
</dbReference>
<dbReference type="AlphaFoldDB" id="A0A4V2Q1S6"/>
<organism evidence="4 5">
    <name type="scientific">Natranaerovirga hydrolytica</name>
    <dbReference type="NCBI Taxonomy" id="680378"/>
    <lineage>
        <taxon>Bacteria</taxon>
        <taxon>Bacillati</taxon>
        <taxon>Bacillota</taxon>
        <taxon>Clostridia</taxon>
        <taxon>Lachnospirales</taxon>
        <taxon>Natranaerovirgaceae</taxon>
        <taxon>Natranaerovirga</taxon>
    </lineage>
</organism>
<dbReference type="PROSITE" id="PS50977">
    <property type="entry name" value="HTH_TETR_2"/>
    <property type="match status" value="1"/>
</dbReference>
<evidence type="ECO:0000256" key="2">
    <source>
        <dbReference type="PROSITE-ProRule" id="PRU00335"/>
    </source>
</evidence>
<reference evidence="4 5" key="1">
    <citation type="submission" date="2019-03" db="EMBL/GenBank/DDBJ databases">
        <title>Genomic Encyclopedia of Type Strains, Phase IV (KMG-IV): sequencing the most valuable type-strain genomes for metagenomic binning, comparative biology and taxonomic classification.</title>
        <authorList>
            <person name="Goeker M."/>
        </authorList>
    </citation>
    <scope>NUCLEOTIDE SEQUENCE [LARGE SCALE GENOMIC DNA]</scope>
    <source>
        <strain evidence="4 5">DSM 24176</strain>
    </source>
</reference>
<dbReference type="Proteomes" id="UP000294545">
    <property type="component" value="Unassembled WGS sequence"/>
</dbReference>
<dbReference type="GO" id="GO:0003677">
    <property type="term" value="F:DNA binding"/>
    <property type="evidence" value="ECO:0007669"/>
    <property type="project" value="UniProtKB-UniRule"/>
</dbReference>
<dbReference type="PANTHER" id="PTHR43479">
    <property type="entry name" value="ACREF/ENVCD OPERON REPRESSOR-RELATED"/>
    <property type="match status" value="1"/>
</dbReference>
<evidence type="ECO:0000256" key="1">
    <source>
        <dbReference type="ARBA" id="ARBA00023125"/>
    </source>
</evidence>
<dbReference type="Pfam" id="PF00440">
    <property type="entry name" value="TetR_N"/>
    <property type="match status" value="1"/>
</dbReference>
<dbReference type="OrthoDB" id="494991at2"/>
<protein>
    <submittedName>
        <fullName evidence="4">TetR family transcriptional regulator</fullName>
    </submittedName>
</protein>
<evidence type="ECO:0000313" key="5">
    <source>
        <dbReference type="Proteomes" id="UP000294545"/>
    </source>
</evidence>
<evidence type="ECO:0000259" key="3">
    <source>
        <dbReference type="PROSITE" id="PS50977"/>
    </source>
</evidence>
<dbReference type="InterPro" id="IPR050624">
    <property type="entry name" value="HTH-type_Tx_Regulator"/>
</dbReference>
<keyword evidence="5" id="KW-1185">Reference proteome</keyword>
<dbReference type="EMBL" id="SMGQ01000011">
    <property type="protein sequence ID" value="TCK98681.1"/>
    <property type="molecule type" value="Genomic_DNA"/>
</dbReference>
<proteinExistence type="predicted"/>
<dbReference type="InterPro" id="IPR009057">
    <property type="entry name" value="Homeodomain-like_sf"/>
</dbReference>
<dbReference type="PRINTS" id="PR00455">
    <property type="entry name" value="HTHTETR"/>
</dbReference>
<dbReference type="RefSeq" id="WP_132281718.1">
    <property type="nucleotide sequence ID" value="NZ_SMGQ01000011.1"/>
</dbReference>